<dbReference type="RefSeq" id="WP_345525117.1">
    <property type="nucleotide sequence ID" value="NZ_BAABKN010000005.1"/>
</dbReference>
<accession>A0ABP8YH59</accession>
<keyword evidence="2" id="KW-1185">Reference proteome</keyword>
<reference evidence="2" key="1">
    <citation type="journal article" date="2019" name="Int. J. Syst. Evol. Microbiol.">
        <title>The Global Catalogue of Microorganisms (GCM) 10K type strain sequencing project: providing services to taxonomists for standard genome sequencing and annotation.</title>
        <authorList>
            <consortium name="The Broad Institute Genomics Platform"/>
            <consortium name="The Broad Institute Genome Sequencing Center for Infectious Disease"/>
            <person name="Wu L."/>
            <person name="Ma J."/>
        </authorList>
    </citation>
    <scope>NUCLEOTIDE SEQUENCE [LARGE SCALE GENOMIC DNA]</scope>
    <source>
        <strain evidence="2">JCM 18532</strain>
    </source>
</reference>
<dbReference type="EMBL" id="BAABKN010000005">
    <property type="protein sequence ID" value="GAA4726330.1"/>
    <property type="molecule type" value="Genomic_DNA"/>
</dbReference>
<name>A0ABP8YH59_9ACTN</name>
<sequence length="81" mass="9254">MTTMTPREESFAWASANRARRGLGPVTDAEHEEWRRKNYATGPEAEAQARIVAERLGVHWTEVRVAKPRRADLKRLGVPEE</sequence>
<evidence type="ECO:0000313" key="1">
    <source>
        <dbReference type="EMBL" id="GAA4726330.1"/>
    </source>
</evidence>
<dbReference type="Proteomes" id="UP001499882">
    <property type="component" value="Unassembled WGS sequence"/>
</dbReference>
<proteinExistence type="predicted"/>
<protein>
    <submittedName>
        <fullName evidence="1">Uncharacterized protein</fullName>
    </submittedName>
</protein>
<gene>
    <name evidence="1" type="ORF">GCM10023350_06330</name>
</gene>
<evidence type="ECO:0000313" key="2">
    <source>
        <dbReference type="Proteomes" id="UP001499882"/>
    </source>
</evidence>
<organism evidence="1 2">
    <name type="scientific">Nocardioides endophyticus</name>
    <dbReference type="NCBI Taxonomy" id="1353775"/>
    <lineage>
        <taxon>Bacteria</taxon>
        <taxon>Bacillati</taxon>
        <taxon>Actinomycetota</taxon>
        <taxon>Actinomycetes</taxon>
        <taxon>Propionibacteriales</taxon>
        <taxon>Nocardioidaceae</taxon>
        <taxon>Nocardioides</taxon>
    </lineage>
</organism>
<comment type="caution">
    <text evidence="1">The sequence shown here is derived from an EMBL/GenBank/DDBJ whole genome shotgun (WGS) entry which is preliminary data.</text>
</comment>